<reference evidence="1" key="1">
    <citation type="submission" date="2020-04" db="EMBL/GenBank/DDBJ databases">
        <authorList>
            <person name="Chiriac C."/>
            <person name="Salcher M."/>
            <person name="Ghai R."/>
            <person name="Kavagutti S V."/>
        </authorList>
    </citation>
    <scope>NUCLEOTIDE SEQUENCE</scope>
</reference>
<dbReference type="EMBL" id="LR796636">
    <property type="protein sequence ID" value="CAB4155638.1"/>
    <property type="molecule type" value="Genomic_DNA"/>
</dbReference>
<evidence type="ECO:0000313" key="1">
    <source>
        <dbReference type="EMBL" id="CAB4155638.1"/>
    </source>
</evidence>
<proteinExistence type="predicted"/>
<gene>
    <name evidence="1" type="ORF">UFOVP672_23</name>
</gene>
<sequence length="244" mass="25794">MGYETIAYIAIAASLIGGGVSAYSSYEQGKVSNTIAQMNAANQERNARLQLASMQAQSSLQKQQAEANYKLRGAEAQAKFNNATSLENKAFSQDRVNRENARRRNEAMAREQGTQRATIAASGVVETTGTPLDLIAETAATIQRDREEQAYGQEIQRRSLFREASMERLGGQLALAGATLDRSSTLAAANLNAAAGKADYLAGLRTAQVTRLSGSAAQRAGAMQAGATLFSTLGSAAGSTYKLS</sequence>
<name>A0A6J5NF96_9CAUD</name>
<protein>
    <submittedName>
        <fullName evidence="1">Uncharacterized protein</fullName>
    </submittedName>
</protein>
<accession>A0A6J5NF96</accession>
<organism evidence="1">
    <name type="scientific">uncultured Caudovirales phage</name>
    <dbReference type="NCBI Taxonomy" id="2100421"/>
    <lineage>
        <taxon>Viruses</taxon>
        <taxon>Duplodnaviria</taxon>
        <taxon>Heunggongvirae</taxon>
        <taxon>Uroviricota</taxon>
        <taxon>Caudoviricetes</taxon>
        <taxon>Peduoviridae</taxon>
        <taxon>Maltschvirus</taxon>
        <taxon>Maltschvirus maltsch</taxon>
    </lineage>
</organism>